<dbReference type="AlphaFoldDB" id="A0A316VSU8"/>
<dbReference type="InParanoid" id="A0A316VSU8"/>
<dbReference type="EMBL" id="KZ819464">
    <property type="protein sequence ID" value="PWN39483.1"/>
    <property type="molecule type" value="Genomic_DNA"/>
</dbReference>
<feature type="region of interest" description="Disordered" evidence="1">
    <location>
        <begin position="128"/>
        <end position="147"/>
    </location>
</feature>
<evidence type="ECO:0000259" key="2">
    <source>
        <dbReference type="Pfam" id="PF20253"/>
    </source>
</evidence>
<dbReference type="Proteomes" id="UP000245783">
    <property type="component" value="Unassembled WGS sequence"/>
</dbReference>
<dbReference type="Pfam" id="PF20253">
    <property type="entry name" value="DUF6604"/>
    <property type="match status" value="1"/>
</dbReference>
<reference evidence="3 4" key="1">
    <citation type="journal article" date="2018" name="Mol. Biol. Evol.">
        <title>Broad Genomic Sampling Reveals a Smut Pathogenic Ancestry of the Fungal Clade Ustilaginomycotina.</title>
        <authorList>
            <person name="Kijpornyongpan T."/>
            <person name="Mondo S.J."/>
            <person name="Barry K."/>
            <person name="Sandor L."/>
            <person name="Lee J."/>
            <person name="Lipzen A."/>
            <person name="Pangilinan J."/>
            <person name="LaButti K."/>
            <person name="Hainaut M."/>
            <person name="Henrissat B."/>
            <person name="Grigoriev I.V."/>
            <person name="Spatafora J.W."/>
            <person name="Aime M.C."/>
        </authorList>
    </citation>
    <scope>NUCLEOTIDE SEQUENCE [LARGE SCALE GENOMIC DNA]</scope>
    <source>
        <strain evidence="3 4">MCA 4658</strain>
    </source>
</reference>
<name>A0A316VSU8_9BASI</name>
<sequence>MTLWPGSEQASPRPSRSSPGGDIPAKSFARLRAASLTKSGHPGTHHPITLMTHAKMTEPAFIRTRYEQYKRDTQEIANWLGREAIRHDFPLGKLARLAEKTPAAKQVSKSTSTTSDASVAGLGLLERSSLNKQPHAQQTADERAGNDTTTRWQGRFLLKTSQYTEIAKHLVDKGVEIPQQVKDLVKRCSHRRTQFLRDSADDASYKRKGHFYFIAVLDHVGEIFARDRAAQKAALAARTRVETAPSASATSSNAFAPLSDLEDMHPIDVPDVELPPSSAQGDKDPAANAFFEVQQDRAYALLLLLNFFDDLHEVRAYIKQLWVDHREGKIDLMTAAITSNTALELLRKPHDEVMQKVHAFYSDWTDVMHALYIFRQLEIAPPNQLRFDIPAFGDASLEHAARSVRDALEHLFLPNTQILRGIAQTIDSSGPPMYRPGYFGTYQPTQNPEAWSFSKRCQQLHILISETLPEFLMVVSMDLTFASMLPPGTPPEVLQQFQRANSDMNDFRVDETGIEMDRLQRSRRVSLLLVFFSQVVADINWTLGKASKTALEQLRSAAGHMSKTIKQRSAVEGGRHPRDWASTNEELISDFVKRADRWHKDDLLTTLRKDAAKHLGRRVQDYDSLLLPRHPLFCGVLLFRLQLEYQAIGFALSNTWASIFYTVHLVTACRHSEASQNVTEQIEWPDVDLIMDMHGARDIFAGPIPKSIIDSQCSFMLCRGYPPDSIEAYRRCLSGRITQQDVLRLVGANENVAKYRPKALEDHSVMLLMFQKKYRSHQQAHTEMDIHSVEKLLCDLKLREEAQTKVKGKSTKKTAVNAEMKRLRRQRKHQDAKYSIVQLLTVLEAGLVSETQSIRFDYISMHLRCLEYLRRVKVRVNDYFSSKLGAKWIDNDGEIPFVVGHIFRAASEGQLAFLTNESLRFANMQMGNDAAGGIIRVSKSLLAATDVLRRFLEETRQGGVEVAKMEQSGAGGARGIPRK</sequence>
<proteinExistence type="predicted"/>
<feature type="region of interest" description="Disordered" evidence="1">
    <location>
        <begin position="1"/>
        <end position="25"/>
    </location>
</feature>
<feature type="domain" description="DUF6604" evidence="2">
    <location>
        <begin position="68"/>
        <end position="354"/>
    </location>
</feature>
<evidence type="ECO:0000256" key="1">
    <source>
        <dbReference type="SAM" id="MobiDB-lite"/>
    </source>
</evidence>
<gene>
    <name evidence="3" type="ORF">IE81DRAFT_326489</name>
</gene>
<protein>
    <recommendedName>
        <fullName evidence="2">DUF6604 domain-containing protein</fullName>
    </recommendedName>
</protein>
<feature type="compositionally biased region" description="Polar residues" evidence="1">
    <location>
        <begin position="128"/>
        <end position="139"/>
    </location>
</feature>
<evidence type="ECO:0000313" key="4">
    <source>
        <dbReference type="Proteomes" id="UP000245783"/>
    </source>
</evidence>
<dbReference type="OrthoDB" id="5238236at2759"/>
<keyword evidence="4" id="KW-1185">Reference proteome</keyword>
<dbReference type="RefSeq" id="XP_025366643.1">
    <property type="nucleotide sequence ID" value="XM_025514831.1"/>
</dbReference>
<dbReference type="STRING" id="1522189.A0A316VSU8"/>
<dbReference type="PANTHER" id="PTHR38795:SF1">
    <property type="entry name" value="DUF6604 DOMAIN-CONTAINING PROTEIN"/>
    <property type="match status" value="1"/>
</dbReference>
<organism evidence="3 4">
    <name type="scientific">Ceraceosorus guamensis</name>
    <dbReference type="NCBI Taxonomy" id="1522189"/>
    <lineage>
        <taxon>Eukaryota</taxon>
        <taxon>Fungi</taxon>
        <taxon>Dikarya</taxon>
        <taxon>Basidiomycota</taxon>
        <taxon>Ustilaginomycotina</taxon>
        <taxon>Exobasidiomycetes</taxon>
        <taxon>Ceraceosorales</taxon>
        <taxon>Ceraceosoraceae</taxon>
        <taxon>Ceraceosorus</taxon>
    </lineage>
</organism>
<evidence type="ECO:0000313" key="3">
    <source>
        <dbReference type="EMBL" id="PWN39483.1"/>
    </source>
</evidence>
<accession>A0A316VSU8</accession>
<dbReference type="GeneID" id="37036701"/>
<dbReference type="InterPro" id="IPR046539">
    <property type="entry name" value="DUF6604"/>
</dbReference>
<dbReference type="PANTHER" id="PTHR38795">
    <property type="entry name" value="DUF6604 DOMAIN-CONTAINING PROTEIN"/>
    <property type="match status" value="1"/>
</dbReference>